<feature type="signal peptide" evidence="2">
    <location>
        <begin position="1"/>
        <end position="22"/>
    </location>
</feature>
<keyword evidence="4" id="KW-1185">Reference proteome</keyword>
<keyword evidence="2" id="KW-0732">Signal</keyword>
<gene>
    <name evidence="3" type="ORF">LF1_15590</name>
</gene>
<sequence precursor="true">MKSCIILQSIATLLLASFAGCAGLNDCCYENTQKARAVRQYIECGNPKCEKFPHDYKLGWIDGFYNASTGGPACPPAVAPQRYWDPKQILDQCDNRRHSYYSGWQDGASRATQFPDTHHLKIFETCECPMPRCESSCGTGGCAPCGLGSIGSPVHAELIESAHHVEAFTPLPIVPAAPIVNAEEEDSEEDSEEASEDDSAFVTPQSSGESIAAMPASVVRGQANVKDLETEAITETADQTKAVDFSKPAEGAIRLVEDDIVPPETQTKPQATIAKTNEAESDMGPAKTISTKVSSSSSSDEKTRSTRHPAIAKVTMPVRFEMIESDDSPVVQAK</sequence>
<feature type="compositionally biased region" description="Polar residues" evidence="1">
    <location>
        <begin position="266"/>
        <end position="275"/>
    </location>
</feature>
<feature type="compositionally biased region" description="Acidic residues" evidence="1">
    <location>
        <begin position="182"/>
        <end position="199"/>
    </location>
</feature>
<feature type="chain" id="PRO_5023107732" evidence="2">
    <location>
        <begin position="23"/>
        <end position="334"/>
    </location>
</feature>
<dbReference type="EMBL" id="VRLW01000001">
    <property type="protein sequence ID" value="KAA1259034.1"/>
    <property type="molecule type" value="Genomic_DNA"/>
</dbReference>
<accession>A0A5B1CIE3</accession>
<comment type="caution">
    <text evidence="3">The sequence shown here is derived from an EMBL/GenBank/DDBJ whole genome shotgun (WGS) entry which is preliminary data.</text>
</comment>
<name>A0A5B1CIE3_9BACT</name>
<dbReference type="AlphaFoldDB" id="A0A5B1CIE3"/>
<evidence type="ECO:0000256" key="2">
    <source>
        <dbReference type="SAM" id="SignalP"/>
    </source>
</evidence>
<protein>
    <submittedName>
        <fullName evidence="3">Uncharacterized protein</fullName>
    </submittedName>
</protein>
<feature type="region of interest" description="Disordered" evidence="1">
    <location>
        <begin position="266"/>
        <end position="312"/>
    </location>
</feature>
<evidence type="ECO:0000256" key="1">
    <source>
        <dbReference type="SAM" id="MobiDB-lite"/>
    </source>
</evidence>
<feature type="compositionally biased region" description="Low complexity" evidence="1">
    <location>
        <begin position="287"/>
        <end position="298"/>
    </location>
</feature>
<organism evidence="3 4">
    <name type="scientific">Rubripirellula obstinata</name>
    <dbReference type="NCBI Taxonomy" id="406547"/>
    <lineage>
        <taxon>Bacteria</taxon>
        <taxon>Pseudomonadati</taxon>
        <taxon>Planctomycetota</taxon>
        <taxon>Planctomycetia</taxon>
        <taxon>Pirellulales</taxon>
        <taxon>Pirellulaceae</taxon>
        <taxon>Rubripirellula</taxon>
    </lineage>
</organism>
<proteinExistence type="predicted"/>
<evidence type="ECO:0000313" key="3">
    <source>
        <dbReference type="EMBL" id="KAA1259034.1"/>
    </source>
</evidence>
<dbReference type="Proteomes" id="UP000322699">
    <property type="component" value="Unassembled WGS sequence"/>
</dbReference>
<dbReference type="PROSITE" id="PS51257">
    <property type="entry name" value="PROKAR_LIPOPROTEIN"/>
    <property type="match status" value="1"/>
</dbReference>
<feature type="region of interest" description="Disordered" evidence="1">
    <location>
        <begin position="182"/>
        <end position="207"/>
    </location>
</feature>
<reference evidence="3 4" key="1">
    <citation type="submission" date="2019-08" db="EMBL/GenBank/DDBJ databases">
        <title>Deep-cultivation of Planctomycetes and their phenomic and genomic characterization uncovers novel biology.</title>
        <authorList>
            <person name="Wiegand S."/>
            <person name="Jogler M."/>
            <person name="Boedeker C."/>
            <person name="Pinto D."/>
            <person name="Vollmers J."/>
            <person name="Rivas-Marin E."/>
            <person name="Kohn T."/>
            <person name="Peeters S.H."/>
            <person name="Heuer A."/>
            <person name="Rast P."/>
            <person name="Oberbeckmann S."/>
            <person name="Bunk B."/>
            <person name="Jeske O."/>
            <person name="Meyerdierks A."/>
            <person name="Storesund J.E."/>
            <person name="Kallscheuer N."/>
            <person name="Luecker S."/>
            <person name="Lage O.M."/>
            <person name="Pohl T."/>
            <person name="Merkel B.J."/>
            <person name="Hornburger P."/>
            <person name="Mueller R.-W."/>
            <person name="Bruemmer F."/>
            <person name="Labrenz M."/>
            <person name="Spormann A.M."/>
            <person name="Op Den Camp H."/>
            <person name="Overmann J."/>
            <person name="Amann R."/>
            <person name="Jetten M.S.M."/>
            <person name="Mascher T."/>
            <person name="Medema M.H."/>
            <person name="Devos D.P."/>
            <person name="Kaster A.-K."/>
            <person name="Ovreas L."/>
            <person name="Rohde M."/>
            <person name="Galperin M.Y."/>
            <person name="Jogler C."/>
        </authorList>
    </citation>
    <scope>NUCLEOTIDE SEQUENCE [LARGE SCALE GENOMIC DNA]</scope>
    <source>
        <strain evidence="3 4">LF1</strain>
    </source>
</reference>
<evidence type="ECO:0000313" key="4">
    <source>
        <dbReference type="Proteomes" id="UP000322699"/>
    </source>
</evidence>